<name>A0A9W7LDF5_9STRA</name>
<keyword evidence="4 5" id="KW-0472">Membrane</keyword>
<evidence type="ECO:0000256" key="3">
    <source>
        <dbReference type="ARBA" id="ARBA00022989"/>
    </source>
</evidence>
<dbReference type="GO" id="GO:0016020">
    <property type="term" value="C:membrane"/>
    <property type="evidence" value="ECO:0007669"/>
    <property type="project" value="UniProtKB-SubCell"/>
</dbReference>
<comment type="caution">
    <text evidence="7">The sequence shown here is derived from an EMBL/GenBank/DDBJ whole genome shotgun (WGS) entry which is preliminary data.</text>
</comment>
<organism evidence="7 8">
    <name type="scientific">Triparma columacea</name>
    <dbReference type="NCBI Taxonomy" id="722753"/>
    <lineage>
        <taxon>Eukaryota</taxon>
        <taxon>Sar</taxon>
        <taxon>Stramenopiles</taxon>
        <taxon>Ochrophyta</taxon>
        <taxon>Bolidophyceae</taxon>
        <taxon>Parmales</taxon>
        <taxon>Triparmaceae</taxon>
        <taxon>Triparma</taxon>
    </lineage>
</organism>
<reference evidence="8" key="1">
    <citation type="journal article" date="2023" name="Commun. Biol.">
        <title>Genome analysis of Parmales, the sister group of diatoms, reveals the evolutionary specialization of diatoms from phago-mixotrophs to photoautotrophs.</title>
        <authorList>
            <person name="Ban H."/>
            <person name="Sato S."/>
            <person name="Yoshikawa S."/>
            <person name="Yamada K."/>
            <person name="Nakamura Y."/>
            <person name="Ichinomiya M."/>
            <person name="Sato N."/>
            <person name="Blanc-Mathieu R."/>
            <person name="Endo H."/>
            <person name="Kuwata A."/>
            <person name="Ogata H."/>
        </authorList>
    </citation>
    <scope>NUCLEOTIDE SEQUENCE [LARGE SCALE GENOMIC DNA]</scope>
</reference>
<dbReference type="OrthoDB" id="408954at2759"/>
<evidence type="ECO:0000256" key="4">
    <source>
        <dbReference type="ARBA" id="ARBA00023136"/>
    </source>
</evidence>
<evidence type="ECO:0000313" key="7">
    <source>
        <dbReference type="EMBL" id="GMI45883.1"/>
    </source>
</evidence>
<keyword evidence="2 5" id="KW-0812">Transmembrane</keyword>
<keyword evidence="8" id="KW-1185">Reference proteome</keyword>
<dbReference type="Proteomes" id="UP001165065">
    <property type="component" value="Unassembled WGS sequence"/>
</dbReference>
<sequence length="263" mass="29726">MFEASVASGSFVTWIVLWSSMHLFLGEEETPKRRLDGKKPVEPFLWAKKENWYMWFNPLVSYMGSIYLYHLIHPHPALPIEAPTFGHLSAEVVFGVVLYDFLFYPIHFALHNAPVKSFRKQHVVHHKWSSSLNAVETVQHSYIDGFLQVVVNIIVQQISPFGGGKHPLSRIIHNIVVTYLLTESHSGYDLPWQSHNLFPNIFGGAPRHEKHHAGGGRYLQQYFMYLDDILGTGDSHAKVGRVKEGEEEVELLGGGVNGTAVLG</sequence>
<evidence type="ECO:0000256" key="2">
    <source>
        <dbReference type="ARBA" id="ARBA00022692"/>
    </source>
</evidence>
<dbReference type="EMBL" id="BRYA01000271">
    <property type="protein sequence ID" value="GMI45883.1"/>
    <property type="molecule type" value="Genomic_DNA"/>
</dbReference>
<feature type="transmembrane region" description="Helical" evidence="5">
    <location>
        <begin position="92"/>
        <end position="110"/>
    </location>
</feature>
<dbReference type="GO" id="GO:0016491">
    <property type="term" value="F:oxidoreductase activity"/>
    <property type="evidence" value="ECO:0007669"/>
    <property type="project" value="InterPro"/>
</dbReference>
<dbReference type="PANTHER" id="PTHR11863">
    <property type="entry name" value="STEROL DESATURASE"/>
    <property type="match status" value="1"/>
</dbReference>
<evidence type="ECO:0000259" key="6">
    <source>
        <dbReference type="Pfam" id="PF04116"/>
    </source>
</evidence>
<dbReference type="AlphaFoldDB" id="A0A9W7LDF5"/>
<proteinExistence type="predicted"/>
<dbReference type="InterPro" id="IPR006694">
    <property type="entry name" value="Fatty_acid_hydroxylase"/>
</dbReference>
<evidence type="ECO:0000313" key="8">
    <source>
        <dbReference type="Proteomes" id="UP001165065"/>
    </source>
</evidence>
<dbReference type="GO" id="GO:0005506">
    <property type="term" value="F:iron ion binding"/>
    <property type="evidence" value="ECO:0007669"/>
    <property type="project" value="InterPro"/>
</dbReference>
<evidence type="ECO:0000256" key="1">
    <source>
        <dbReference type="ARBA" id="ARBA00004370"/>
    </source>
</evidence>
<dbReference type="InterPro" id="IPR050307">
    <property type="entry name" value="Sterol_Desaturase_Related"/>
</dbReference>
<accession>A0A9W7LDF5</accession>
<dbReference type="GO" id="GO:0008610">
    <property type="term" value="P:lipid biosynthetic process"/>
    <property type="evidence" value="ECO:0007669"/>
    <property type="project" value="InterPro"/>
</dbReference>
<feature type="transmembrane region" description="Helical" evidence="5">
    <location>
        <begin position="52"/>
        <end position="72"/>
    </location>
</feature>
<dbReference type="Pfam" id="PF04116">
    <property type="entry name" value="FA_hydroxylase"/>
    <property type="match status" value="1"/>
</dbReference>
<comment type="subcellular location">
    <subcellularLocation>
        <location evidence="1">Membrane</location>
    </subcellularLocation>
</comment>
<feature type="domain" description="Fatty acid hydroxylase" evidence="6">
    <location>
        <begin position="92"/>
        <end position="232"/>
    </location>
</feature>
<gene>
    <name evidence="7" type="ORF">TrCOL_g680</name>
</gene>
<evidence type="ECO:0000256" key="5">
    <source>
        <dbReference type="SAM" id="Phobius"/>
    </source>
</evidence>
<protein>
    <recommendedName>
        <fullName evidence="6">Fatty acid hydroxylase domain-containing protein</fullName>
    </recommendedName>
</protein>
<keyword evidence="3 5" id="KW-1133">Transmembrane helix</keyword>
<feature type="transmembrane region" description="Helical" evidence="5">
    <location>
        <begin position="6"/>
        <end position="25"/>
    </location>
</feature>